<feature type="region of interest" description="Disordered" evidence="9">
    <location>
        <begin position="492"/>
        <end position="513"/>
    </location>
</feature>
<protein>
    <submittedName>
        <fullName evidence="12">Uncharacterized protein LOC116947360</fullName>
    </submittedName>
</protein>
<keyword evidence="8" id="KW-0472">Membrane</keyword>
<evidence type="ECO:0000256" key="3">
    <source>
        <dbReference type="ARBA" id="ARBA00022553"/>
    </source>
</evidence>
<evidence type="ECO:0000256" key="7">
    <source>
        <dbReference type="ARBA" id="ARBA00023006"/>
    </source>
</evidence>
<keyword evidence="5" id="KW-0256">Endoplasmic reticulum</keyword>
<keyword evidence="4" id="KW-0812">Transmembrane</keyword>
<evidence type="ECO:0000256" key="5">
    <source>
        <dbReference type="ARBA" id="ARBA00022824"/>
    </source>
</evidence>
<dbReference type="AlphaFoldDB" id="A0AAJ7TK63"/>
<feature type="domain" description="RETREG1-3/ARL6IP-like N-terminal reticulon-homology" evidence="10">
    <location>
        <begin position="11"/>
        <end position="94"/>
    </location>
</feature>
<evidence type="ECO:0000313" key="12">
    <source>
        <dbReference type="RefSeq" id="XP_032818894.1"/>
    </source>
</evidence>
<evidence type="ECO:0000313" key="11">
    <source>
        <dbReference type="Proteomes" id="UP001318040"/>
    </source>
</evidence>
<gene>
    <name evidence="12" type="primary">LOC116947360</name>
</gene>
<keyword evidence="3" id="KW-0597">Phosphoprotein</keyword>
<dbReference type="RefSeq" id="XP_032818894.1">
    <property type="nucleotide sequence ID" value="XM_032963003.1"/>
</dbReference>
<name>A0AAJ7TK63_PETMA</name>
<dbReference type="PANTHER" id="PTHR28659:SF2">
    <property type="entry name" value="RETICULON-LIKE PROTEIN"/>
    <property type="match status" value="1"/>
</dbReference>
<dbReference type="GO" id="GO:0005789">
    <property type="term" value="C:endoplasmic reticulum membrane"/>
    <property type="evidence" value="ECO:0007669"/>
    <property type="project" value="UniProtKB-SubCell"/>
</dbReference>
<dbReference type="KEGG" id="pmrn:116947360"/>
<evidence type="ECO:0000256" key="2">
    <source>
        <dbReference type="ARBA" id="ARBA00006299"/>
    </source>
</evidence>
<dbReference type="GO" id="GO:0061709">
    <property type="term" value="P:reticulophagy"/>
    <property type="evidence" value="ECO:0007669"/>
    <property type="project" value="InterPro"/>
</dbReference>
<evidence type="ECO:0000256" key="8">
    <source>
        <dbReference type="ARBA" id="ARBA00023136"/>
    </source>
</evidence>
<keyword evidence="6" id="KW-1133">Transmembrane helix</keyword>
<sequence>MHASNSCGQLPSWVVVLSKQLSLPELCGGLNDSWLTLTRFRRQHPAKFCACCAGLAIVGHAVPGTLISLSVLVGTLIWQFVSHNEAIRKACTVLLAQVPHGSRQSIAQWPSGTLTATEDGAVKETTHSQEGATFEDSTSTKESSSEVKQEQQPNSEDPFKEANQIICTEIRKPDTFVGEEQHKKAAIELVFKNTLKASQEKLPHDPCKLKPHKHATEKDTKREAVCSLNRDRVGSVPSFEYSIYTNVCYTDQDNYTTSDLATMSLVSPLSLTGEQSGNVFNPAEAPLTNMDEANGQMINNSQLSGSSPNIKSDVSKYGPIISEGCIIHYAEITELIPNIPLPSNYTGSTMEGVSEMQHYVDGSEIGAAAKENDSYCVTSTEAFSRHEHSHLSVEDSLLLSTAPDLSELLSSALEEAPPSCSPAADPEQLPSSAEESTDTHSIPQQITLSESKVDKASTQTCETDEEDNAEGFEVLQQEELQQMEVEMAILNQSQSNTVSPGNASTGFLSHLLR</sequence>
<evidence type="ECO:0000256" key="4">
    <source>
        <dbReference type="ARBA" id="ARBA00022692"/>
    </source>
</evidence>
<keyword evidence="11" id="KW-1185">Reference proteome</keyword>
<dbReference type="InterPro" id="IPR057282">
    <property type="entry name" value="RETREG1-3-like_RHD"/>
</dbReference>
<feature type="compositionally biased region" description="Polar residues" evidence="9">
    <location>
        <begin position="429"/>
        <end position="461"/>
    </location>
</feature>
<evidence type="ECO:0000259" key="10">
    <source>
        <dbReference type="Pfam" id="PF24456"/>
    </source>
</evidence>
<feature type="region of interest" description="Disordered" evidence="9">
    <location>
        <begin position="415"/>
        <end position="469"/>
    </location>
</feature>
<feature type="compositionally biased region" description="Polar residues" evidence="9">
    <location>
        <begin position="492"/>
        <end position="507"/>
    </location>
</feature>
<comment type="subcellular location">
    <subcellularLocation>
        <location evidence="1">Endoplasmic reticulum membrane</location>
        <topology evidence="1">Multi-pass membrane protein</topology>
    </subcellularLocation>
</comment>
<comment type="similarity">
    <text evidence="2">Belongs to the RETREG family.</text>
</comment>
<evidence type="ECO:0000256" key="6">
    <source>
        <dbReference type="ARBA" id="ARBA00022989"/>
    </source>
</evidence>
<organism evidence="11 12">
    <name type="scientific">Petromyzon marinus</name>
    <name type="common">Sea lamprey</name>
    <dbReference type="NCBI Taxonomy" id="7757"/>
    <lineage>
        <taxon>Eukaryota</taxon>
        <taxon>Metazoa</taxon>
        <taxon>Chordata</taxon>
        <taxon>Craniata</taxon>
        <taxon>Vertebrata</taxon>
        <taxon>Cyclostomata</taxon>
        <taxon>Hyperoartia</taxon>
        <taxon>Petromyzontiformes</taxon>
        <taxon>Petromyzontidae</taxon>
        <taxon>Petromyzon</taxon>
    </lineage>
</organism>
<dbReference type="PANTHER" id="PTHR28659">
    <property type="entry name" value="RETICULON-LIKE PROTEIN"/>
    <property type="match status" value="1"/>
</dbReference>
<dbReference type="InterPro" id="IPR043384">
    <property type="entry name" value="RETREG1/3"/>
</dbReference>
<feature type="region of interest" description="Disordered" evidence="9">
    <location>
        <begin position="124"/>
        <end position="162"/>
    </location>
</feature>
<evidence type="ECO:0000256" key="9">
    <source>
        <dbReference type="SAM" id="MobiDB-lite"/>
    </source>
</evidence>
<keyword evidence="7" id="KW-0072">Autophagy</keyword>
<accession>A0AAJ7TK63</accession>
<reference evidence="12" key="1">
    <citation type="submission" date="2025-08" db="UniProtKB">
        <authorList>
            <consortium name="RefSeq"/>
        </authorList>
    </citation>
    <scope>IDENTIFICATION</scope>
    <source>
        <tissue evidence="12">Sperm</tissue>
    </source>
</reference>
<evidence type="ECO:0000256" key="1">
    <source>
        <dbReference type="ARBA" id="ARBA00004477"/>
    </source>
</evidence>
<dbReference type="Pfam" id="PF24456">
    <property type="entry name" value="RHD_RETREG1-3"/>
    <property type="match status" value="1"/>
</dbReference>
<proteinExistence type="inferred from homology"/>
<dbReference type="Proteomes" id="UP001318040">
    <property type="component" value="Chromosome 2"/>
</dbReference>